<feature type="non-terminal residue" evidence="1">
    <location>
        <position position="1"/>
    </location>
</feature>
<gene>
    <name evidence="1" type="ORF">RPERSI_LOCUS16802</name>
</gene>
<comment type="caution">
    <text evidence="1">The sequence shown here is derived from an EMBL/GenBank/DDBJ whole genome shotgun (WGS) entry which is preliminary data.</text>
</comment>
<evidence type="ECO:0000313" key="1">
    <source>
        <dbReference type="EMBL" id="CAG8774424.1"/>
    </source>
</evidence>
<keyword evidence="2" id="KW-1185">Reference proteome</keyword>
<organism evidence="1 2">
    <name type="scientific">Racocetra persica</name>
    <dbReference type="NCBI Taxonomy" id="160502"/>
    <lineage>
        <taxon>Eukaryota</taxon>
        <taxon>Fungi</taxon>
        <taxon>Fungi incertae sedis</taxon>
        <taxon>Mucoromycota</taxon>
        <taxon>Glomeromycotina</taxon>
        <taxon>Glomeromycetes</taxon>
        <taxon>Diversisporales</taxon>
        <taxon>Gigasporaceae</taxon>
        <taxon>Racocetra</taxon>
    </lineage>
</organism>
<accession>A0ACA9R2Z7</accession>
<protein>
    <submittedName>
        <fullName evidence="1">11056_t:CDS:1</fullName>
    </submittedName>
</protein>
<reference evidence="1" key="1">
    <citation type="submission" date="2021-06" db="EMBL/GenBank/DDBJ databases">
        <authorList>
            <person name="Kallberg Y."/>
            <person name="Tangrot J."/>
            <person name="Rosling A."/>
        </authorList>
    </citation>
    <scope>NUCLEOTIDE SEQUENCE</scope>
    <source>
        <strain evidence="1">MA461A</strain>
    </source>
</reference>
<evidence type="ECO:0000313" key="2">
    <source>
        <dbReference type="Proteomes" id="UP000789920"/>
    </source>
</evidence>
<dbReference type="EMBL" id="CAJVQC010042080">
    <property type="protein sequence ID" value="CAG8774424.1"/>
    <property type="molecule type" value="Genomic_DNA"/>
</dbReference>
<dbReference type="Proteomes" id="UP000789920">
    <property type="component" value="Unassembled WGS sequence"/>
</dbReference>
<proteinExistence type="predicted"/>
<sequence>KRTDSMDILKLFNETYYTLEDELKKNIAKKIREKNKKMELKLEESRLLTETDFKELGITNKEGREGYVLEQTQDLQNELIDVKRYYQTWLEEQDAAEEVLGGVVFAIELVTFSLFFFEEGFISLLRSYKTPIYQRNKSKLMVFDYNDFDFMMSWALSFLNKFGPLAVYSYKSFVTFFFMCMMWRSYSAFVRTGERGEQSIVPYAHGDVMIWDNEDWDLKTNKVCQNCGGKIRQFGSKDENVGKCVEQCCNRLTNLDLLPTKKEFMKEVSVFKNLDYGGFIKLVSVRKKGMTILLKNGDWIDIFSTMKSNENRISGYYHYKKGGHVYLEHVGRCKEDRRNQFSKKDIVMAGGIAFSILGETNDPAEFFNFVLNILYGTLEFE</sequence>
<name>A0ACA9R2Z7_9GLOM</name>